<dbReference type="SUPFAM" id="SSF51735">
    <property type="entry name" value="NAD(P)-binding Rossmann-fold domains"/>
    <property type="match status" value="1"/>
</dbReference>
<dbReference type="EC" id="1.1.1.-" evidence="1"/>
<dbReference type="InterPro" id="IPR036291">
    <property type="entry name" value="NAD(P)-bd_dom_sf"/>
</dbReference>
<evidence type="ECO:0000313" key="1">
    <source>
        <dbReference type="EMBL" id="QGG48506.1"/>
    </source>
</evidence>
<keyword evidence="1" id="KW-0560">Oxidoreductase</keyword>
<dbReference type="Proteomes" id="UP000366051">
    <property type="component" value="Chromosome"/>
</dbReference>
<dbReference type="Gene3D" id="3.40.50.720">
    <property type="entry name" value="NAD(P)-binding Rossmann-like Domain"/>
    <property type="match status" value="1"/>
</dbReference>
<keyword evidence="2" id="KW-1185">Reference proteome</keyword>
<evidence type="ECO:0000313" key="2">
    <source>
        <dbReference type="Proteomes" id="UP000366051"/>
    </source>
</evidence>
<name>A0A5Q2N4H9_9FIRM</name>
<sequence length="236" mass="25564">MDPLEKREERVALLGAGRLGALIVKRLPKEVELLVIDKEEEVARNVASMTAASYSTSIEDVQEATVAILTLPAPIVIPVLQELQSKGIGNNTLFINMATTITAEKIKSAGIDLPVVGVKVIGHFREMELGEEGLLVIDATEKERYQRIAELLKDLAPSVPGPADQVAFVNSVAAEEGIRAALRVEKRLRQAGVPEEWIAVALRVPTAGTMKAYSINDLGPFARELVQRIGPSLKEL</sequence>
<dbReference type="EMBL" id="CP045875">
    <property type="protein sequence ID" value="QGG48506.1"/>
    <property type="molecule type" value="Genomic_DNA"/>
</dbReference>
<dbReference type="AlphaFoldDB" id="A0A5Q2N4H9"/>
<organism evidence="1 2">
    <name type="scientific">Heliorestis convoluta</name>
    <dbReference type="NCBI Taxonomy" id="356322"/>
    <lineage>
        <taxon>Bacteria</taxon>
        <taxon>Bacillati</taxon>
        <taxon>Bacillota</taxon>
        <taxon>Clostridia</taxon>
        <taxon>Eubacteriales</taxon>
        <taxon>Heliobacteriaceae</taxon>
        <taxon>Heliorestis</taxon>
    </lineage>
</organism>
<gene>
    <name evidence="1" type="ORF">FTV88_2408</name>
</gene>
<proteinExistence type="predicted"/>
<dbReference type="GO" id="GO:0016491">
    <property type="term" value="F:oxidoreductase activity"/>
    <property type="evidence" value="ECO:0007669"/>
    <property type="project" value="UniProtKB-KW"/>
</dbReference>
<protein>
    <submittedName>
        <fullName evidence="1">NAD(P)-dependent oxidoreductase, putative</fullName>
        <ecNumber evidence="1">1.1.1.-</ecNumber>
    </submittedName>
</protein>
<reference evidence="2" key="1">
    <citation type="submission" date="2019-11" db="EMBL/GenBank/DDBJ databases">
        <title>Genome sequence of Heliorestis convoluta strain HH, an alkaliphilic and minimalistic phototrophic bacterium from a soda lake in Egypt.</title>
        <authorList>
            <person name="Dewey E.D."/>
            <person name="Stokes L.M."/>
            <person name="Burchell B.M."/>
            <person name="Shaffer K.N."/>
            <person name="Huntington A.M."/>
            <person name="Baker J.M."/>
            <person name="Nadendla S."/>
            <person name="Giglio M.G."/>
            <person name="Touchman J.W."/>
            <person name="Blankenship R.E."/>
            <person name="Madigan M.T."/>
            <person name="Sattley W.M."/>
        </authorList>
    </citation>
    <scope>NUCLEOTIDE SEQUENCE [LARGE SCALE GENOMIC DNA]</scope>
    <source>
        <strain evidence="2">HH</strain>
    </source>
</reference>
<dbReference type="KEGG" id="hcv:FTV88_2408"/>
<accession>A0A5Q2N4H9</accession>
<dbReference type="OrthoDB" id="1680212at2"/>